<keyword evidence="4 8" id="KW-0812">Transmembrane</keyword>
<evidence type="ECO:0000313" key="11">
    <source>
        <dbReference type="Proteomes" id="UP000694558"/>
    </source>
</evidence>
<dbReference type="AlphaFoldDB" id="A0A8D3CAD2"/>
<dbReference type="PROSITE" id="PS51352">
    <property type="entry name" value="THIOREDOXIN_2"/>
    <property type="match status" value="1"/>
</dbReference>
<evidence type="ECO:0000256" key="8">
    <source>
        <dbReference type="SAM" id="Phobius"/>
    </source>
</evidence>
<feature type="region of interest" description="Disordered" evidence="7">
    <location>
        <begin position="347"/>
        <end position="368"/>
    </location>
</feature>
<evidence type="ECO:0000256" key="4">
    <source>
        <dbReference type="ARBA" id="ARBA00022692"/>
    </source>
</evidence>
<evidence type="ECO:0000256" key="1">
    <source>
        <dbReference type="ARBA" id="ARBA00001182"/>
    </source>
</evidence>
<dbReference type="Gene3D" id="3.40.30.10">
    <property type="entry name" value="Glutaredoxin"/>
    <property type="match status" value="1"/>
</dbReference>
<evidence type="ECO:0000313" key="10">
    <source>
        <dbReference type="Ensembl" id="ENSSMAP00000044240.1"/>
    </source>
</evidence>
<dbReference type="GO" id="GO:0016020">
    <property type="term" value="C:membrane"/>
    <property type="evidence" value="ECO:0007669"/>
    <property type="project" value="UniProtKB-SubCell"/>
</dbReference>
<dbReference type="InterPro" id="IPR036249">
    <property type="entry name" value="Thioredoxin-like_sf"/>
</dbReference>
<evidence type="ECO:0000259" key="9">
    <source>
        <dbReference type="PROSITE" id="PS51352"/>
    </source>
</evidence>
<evidence type="ECO:0000256" key="7">
    <source>
        <dbReference type="SAM" id="MobiDB-lite"/>
    </source>
</evidence>
<protein>
    <recommendedName>
        <fullName evidence="3">protein disulfide-isomerase</fullName>
        <ecNumber evidence="3">5.3.4.1</ecNumber>
    </recommendedName>
</protein>
<dbReference type="SUPFAM" id="SSF52833">
    <property type="entry name" value="Thioredoxin-like"/>
    <property type="match status" value="1"/>
</dbReference>
<gene>
    <name evidence="10" type="primary">LOC118310548</name>
</gene>
<comment type="catalytic activity">
    <reaction evidence="1">
        <text>Catalyzes the rearrangement of -S-S- bonds in proteins.</text>
        <dbReference type="EC" id="5.3.4.1"/>
    </reaction>
</comment>
<evidence type="ECO:0000256" key="2">
    <source>
        <dbReference type="ARBA" id="ARBA00004167"/>
    </source>
</evidence>
<dbReference type="GO" id="GO:0003756">
    <property type="term" value="F:protein disulfide isomerase activity"/>
    <property type="evidence" value="ECO:0007669"/>
    <property type="project" value="UniProtKB-EC"/>
</dbReference>
<dbReference type="Pfam" id="PF00085">
    <property type="entry name" value="Thioredoxin"/>
    <property type="match status" value="1"/>
</dbReference>
<reference evidence="10" key="1">
    <citation type="submission" date="2023-05" db="EMBL/GenBank/DDBJ databases">
        <title>High-quality long-read genome of Scophthalmus maximus.</title>
        <authorList>
            <person name="Lien S."/>
            <person name="Martinez P."/>
        </authorList>
    </citation>
    <scope>NUCLEOTIDE SEQUENCE [LARGE SCALE GENOMIC DNA]</scope>
</reference>
<sequence>NDIWLIEFYAPWCSFCKQLEPVWHQIGSELKSLGSPVNVGKSDATANTGLAKEFKVRGYPAILMWKKNMKYVYSGRRSKDGIMEFTERVAGPTVRSLNSLQLFQHVMKRHDVMFVYVGATSQLKGNFTSAAELLIVHNFFFSAARDVLPKDVSVASLPTVVLFKDRTYFIYNEEGDGDLMSWINRERFPNYCKMDSYRLYATGESGNSDVITHTPESDDDITVRNFYFGFMDDSDYLTGLMMGDVVVPSFVVVNLSNDGFFLPRGSVDTEKQLLDFLNGVLDGSIQCQGGNGVVQRVGRLIHETKLLLTVSPDTSSPVPLLGCFLVGFLLAIVVFFCYLCCKARRTTSDEDDDDAPVTPSLQRHKKSD</sequence>
<dbReference type="GO" id="GO:0009986">
    <property type="term" value="C:cell surface"/>
    <property type="evidence" value="ECO:0007669"/>
    <property type="project" value="TreeGrafter"/>
</dbReference>
<dbReference type="GO" id="GO:0005783">
    <property type="term" value="C:endoplasmic reticulum"/>
    <property type="evidence" value="ECO:0007669"/>
    <property type="project" value="TreeGrafter"/>
</dbReference>
<evidence type="ECO:0000256" key="5">
    <source>
        <dbReference type="ARBA" id="ARBA00022989"/>
    </source>
</evidence>
<dbReference type="PANTHER" id="PTHR46426">
    <property type="entry name" value="PROTEIN DISULFIDE-ISOMERASE TMX3"/>
    <property type="match status" value="1"/>
</dbReference>
<dbReference type="GeneTree" id="ENSGT00930000151022"/>
<dbReference type="PRINTS" id="PR00421">
    <property type="entry name" value="THIOREDOXIN"/>
</dbReference>
<evidence type="ECO:0000256" key="6">
    <source>
        <dbReference type="ARBA" id="ARBA00023136"/>
    </source>
</evidence>
<keyword evidence="6 8" id="KW-0472">Membrane</keyword>
<dbReference type="InterPro" id="IPR052250">
    <property type="entry name" value="PDI_TMX3"/>
</dbReference>
<organism evidence="10 11">
    <name type="scientific">Scophthalmus maximus</name>
    <name type="common">Turbot</name>
    <name type="synonym">Psetta maxima</name>
    <dbReference type="NCBI Taxonomy" id="52904"/>
    <lineage>
        <taxon>Eukaryota</taxon>
        <taxon>Metazoa</taxon>
        <taxon>Chordata</taxon>
        <taxon>Craniata</taxon>
        <taxon>Vertebrata</taxon>
        <taxon>Euteleostomi</taxon>
        <taxon>Actinopterygii</taxon>
        <taxon>Neopterygii</taxon>
        <taxon>Teleostei</taxon>
        <taxon>Neoteleostei</taxon>
        <taxon>Acanthomorphata</taxon>
        <taxon>Carangaria</taxon>
        <taxon>Pleuronectiformes</taxon>
        <taxon>Pleuronectoidei</taxon>
        <taxon>Scophthalmidae</taxon>
        <taxon>Scophthalmus</taxon>
    </lineage>
</organism>
<dbReference type="EC" id="5.3.4.1" evidence="3"/>
<name>A0A8D3CAD2_SCOMX</name>
<reference evidence="10" key="2">
    <citation type="submission" date="2025-08" db="UniProtKB">
        <authorList>
            <consortium name="Ensembl"/>
        </authorList>
    </citation>
    <scope>IDENTIFICATION</scope>
</reference>
<dbReference type="Proteomes" id="UP000694558">
    <property type="component" value="Chromosome 7"/>
</dbReference>
<comment type="subcellular location">
    <subcellularLocation>
        <location evidence="2">Membrane</location>
        <topology evidence="2">Single-pass membrane protein</topology>
    </subcellularLocation>
</comment>
<dbReference type="InterPro" id="IPR013766">
    <property type="entry name" value="Thioredoxin_domain"/>
</dbReference>
<feature type="transmembrane region" description="Helical" evidence="8">
    <location>
        <begin position="318"/>
        <end position="341"/>
    </location>
</feature>
<evidence type="ECO:0000256" key="3">
    <source>
        <dbReference type="ARBA" id="ARBA00012723"/>
    </source>
</evidence>
<proteinExistence type="predicted"/>
<accession>A0A8D3CAD2</accession>
<feature type="domain" description="Thioredoxin" evidence="9">
    <location>
        <begin position="1"/>
        <end position="91"/>
    </location>
</feature>
<keyword evidence="5 8" id="KW-1133">Transmembrane helix</keyword>
<dbReference type="PANTHER" id="PTHR46426:SF1">
    <property type="entry name" value="PROTEIN DISULFIDE-ISOMERASE TMX3"/>
    <property type="match status" value="1"/>
</dbReference>
<dbReference type="Ensembl" id="ENSSMAT00000035947.1">
    <property type="protein sequence ID" value="ENSSMAP00000044240.1"/>
    <property type="gene ID" value="ENSSMAG00000022110.1"/>
</dbReference>